<evidence type="ECO:0000313" key="2">
    <source>
        <dbReference type="Proteomes" id="UP001419268"/>
    </source>
</evidence>
<reference evidence="1 2" key="1">
    <citation type="submission" date="2024-01" db="EMBL/GenBank/DDBJ databases">
        <title>Genome assemblies of Stephania.</title>
        <authorList>
            <person name="Yang L."/>
        </authorList>
    </citation>
    <scope>NUCLEOTIDE SEQUENCE [LARGE SCALE GENOMIC DNA]</scope>
    <source>
        <strain evidence="1">JXDWG</strain>
        <tissue evidence="1">Leaf</tissue>
    </source>
</reference>
<comment type="caution">
    <text evidence="1">The sequence shown here is derived from an EMBL/GenBank/DDBJ whole genome shotgun (WGS) entry which is preliminary data.</text>
</comment>
<accession>A0AAP0PQ27</accession>
<dbReference type="Proteomes" id="UP001419268">
    <property type="component" value="Unassembled WGS sequence"/>
</dbReference>
<evidence type="ECO:0000313" key="1">
    <source>
        <dbReference type="EMBL" id="KAK9148706.1"/>
    </source>
</evidence>
<dbReference type="AlphaFoldDB" id="A0AAP0PQ27"/>
<keyword evidence="2" id="KW-1185">Reference proteome</keyword>
<organism evidence="1 2">
    <name type="scientific">Stephania cephalantha</name>
    <dbReference type="NCBI Taxonomy" id="152367"/>
    <lineage>
        <taxon>Eukaryota</taxon>
        <taxon>Viridiplantae</taxon>
        <taxon>Streptophyta</taxon>
        <taxon>Embryophyta</taxon>
        <taxon>Tracheophyta</taxon>
        <taxon>Spermatophyta</taxon>
        <taxon>Magnoliopsida</taxon>
        <taxon>Ranunculales</taxon>
        <taxon>Menispermaceae</taxon>
        <taxon>Menispermoideae</taxon>
        <taxon>Cissampelideae</taxon>
        <taxon>Stephania</taxon>
    </lineage>
</organism>
<protein>
    <submittedName>
        <fullName evidence="1">Uncharacterized protein</fullName>
    </submittedName>
</protein>
<gene>
    <name evidence="1" type="ORF">Scep_007463</name>
</gene>
<dbReference type="EMBL" id="JBBNAG010000003">
    <property type="protein sequence ID" value="KAK9148706.1"/>
    <property type="molecule type" value="Genomic_DNA"/>
</dbReference>
<sequence length="134" mass="15504">MILKRSSNKKRTTMMSLILRTRVMMNQTMKLRMVNQLMSIVKMETYVAIQGGEDALLGGDADLEGVEDLGGKADLRKMQAWEERHSFELMMRHKWKMRARILPNQLMKGIRKSWKAHSSSELCFSQSGGIEYVH</sequence>
<proteinExistence type="predicted"/>
<name>A0AAP0PQ27_9MAGN</name>